<gene>
    <name evidence="1" type="ORF">3M_187c</name>
</gene>
<evidence type="ECO:0000313" key="1">
    <source>
        <dbReference type="EMBL" id="AYP28443.1"/>
    </source>
</evidence>
<evidence type="ECO:0000313" key="2">
    <source>
        <dbReference type="Proteomes" id="UP000269553"/>
    </source>
</evidence>
<proteinExistence type="predicted"/>
<accession>A0A3G2YSE1</accession>
<dbReference type="Proteomes" id="UP000269553">
    <property type="component" value="Segment"/>
</dbReference>
<sequence length="122" mass="13770">MMNKEEIGKPVGFADLEEIHLMQSGRMRYGMMTIHKDGEHGLYSQEYVFSLLERISLLQSGARENPQDVADLDTIALGTAHKIFRDIMNRAGMLGGDVQLLAKIQCHVEDACRLYQASKEKD</sequence>
<dbReference type="EMBL" id="MH929319">
    <property type="protein sequence ID" value="AYP28443.1"/>
    <property type="molecule type" value="Genomic_DNA"/>
</dbReference>
<organism evidence="1 2">
    <name type="scientific">Serratia phage vB_SmaA_3M</name>
    <dbReference type="NCBI Taxonomy" id="2419930"/>
    <lineage>
        <taxon>Viruses</taxon>
        <taxon>Duplodnaviria</taxon>
        <taxon>Heunggongvirae</taxon>
        <taxon>Uroviricota</taxon>
        <taxon>Caudoviricetes</taxon>
        <taxon>Pantevenvirales</taxon>
        <taxon>Ackermannviridae</taxon>
        <taxon>Miltonvirus</taxon>
        <taxon>Miltonvirus 3M</taxon>
    </lineage>
</organism>
<protein>
    <submittedName>
        <fullName evidence="1">Uncharacterized protein</fullName>
    </submittedName>
</protein>
<name>A0A3G2YSE1_9CAUD</name>
<keyword evidence="2" id="KW-1185">Reference proteome</keyword>
<reference evidence="1 2" key="1">
    <citation type="submission" date="2018-09" db="EMBL/GenBank/DDBJ databases">
        <authorList>
            <person name="Day A."/>
            <person name="Monson R.E."/>
            <person name="Salmond G.P.C."/>
        </authorList>
    </citation>
    <scope>NUCLEOTIDE SEQUENCE [LARGE SCALE GENOMIC DNA]</scope>
</reference>